<comment type="caution">
    <text evidence="3">The sequence shown here is derived from an EMBL/GenBank/DDBJ whole genome shotgun (WGS) entry which is preliminary data.</text>
</comment>
<dbReference type="Proteomes" id="UP001249851">
    <property type="component" value="Unassembled WGS sequence"/>
</dbReference>
<dbReference type="AlphaFoldDB" id="A0AAD9V088"/>
<proteinExistence type="predicted"/>
<dbReference type="PANTHER" id="PTHR48081:SF33">
    <property type="entry name" value="KYNURENINE FORMAMIDASE"/>
    <property type="match status" value="1"/>
</dbReference>
<dbReference type="PANTHER" id="PTHR48081">
    <property type="entry name" value="AB HYDROLASE SUPERFAMILY PROTEIN C4A8.06C"/>
    <property type="match status" value="1"/>
</dbReference>
<feature type="domain" description="Alpha/beta hydrolase fold-3" evidence="2">
    <location>
        <begin position="76"/>
        <end position="261"/>
    </location>
</feature>
<keyword evidence="1" id="KW-0378">Hydrolase</keyword>
<protein>
    <submittedName>
        <fullName evidence="3">Kynurenine formamidase</fullName>
    </submittedName>
</protein>
<evidence type="ECO:0000313" key="3">
    <source>
        <dbReference type="EMBL" id="KAK2556519.1"/>
    </source>
</evidence>
<sequence>MEVKSKEWYDVQYSPNKWVKRLPEDKVILNHIKLCNKRSESVRQYVEAELNVPYGRDRAKIDFFYPKKRQDKSPVVMFIHGGKWKNGSKDMHSFMSNSSVDAGIIAAIVGYNLAPEASMDEMVDEIQAAVKFVAKKFSESKVFLCGNSSGAQLCAMVTVRHWINPSSLDIHGIFLISGIYDLNPVVNTYANDALKLNETSASRNSPLLILKQSPPTRHCPAFIAVEEHGSPEFTRQSKEFAEVLKSRDVPCTFLEVPGMDHFNIIEEIFHPAFSLMVLHHSKLCNERSESARQYLEKELDVPYGRDRAKMDFFYPKQREEKLPVVMFIHGGMWQEGSKDMHNFISSSLVDAGIIPAIVGYNLAPEASMDEMVDEIQAAVKFVAKKFPESKVFLCGHSAGAQLSAMVTLGRWINPSSRDIHGIILISGIYDLNPVVYTYANDALKLDENSASRNSPLLILKQSPPTTFCPALIAVEEYGSPEFIRQSKEFAEVLKSRDVTYTYLEVPGMDHFDIIEEIFNPEFSLRREIIKFVNGALVITFSVTFTLKMQKIKNEIEDESSKLESGESTGPFSISVDILKILTTALSKPLEIIFNTSFSPAIVPTDIKLANVIPVFTKGFKIACLITVRSSITFSLSQIARKAYV</sequence>
<dbReference type="InterPro" id="IPR050300">
    <property type="entry name" value="GDXG_lipolytic_enzyme"/>
</dbReference>
<keyword evidence="4" id="KW-1185">Reference proteome</keyword>
<dbReference type="InterPro" id="IPR029058">
    <property type="entry name" value="AB_hydrolase_fold"/>
</dbReference>
<dbReference type="SUPFAM" id="SSF53474">
    <property type="entry name" value="alpha/beta-Hydrolases"/>
    <property type="match status" value="2"/>
</dbReference>
<dbReference type="GO" id="GO:0004061">
    <property type="term" value="F:arylformamidase activity"/>
    <property type="evidence" value="ECO:0007669"/>
    <property type="project" value="TreeGrafter"/>
</dbReference>
<evidence type="ECO:0000313" key="4">
    <source>
        <dbReference type="Proteomes" id="UP001249851"/>
    </source>
</evidence>
<accession>A0AAD9V088</accession>
<reference evidence="3" key="2">
    <citation type="journal article" date="2023" name="Science">
        <title>Genomic signatures of disease resistance in endangered staghorn corals.</title>
        <authorList>
            <person name="Vollmer S.V."/>
            <person name="Selwyn J.D."/>
            <person name="Despard B.A."/>
            <person name="Roesel C.L."/>
        </authorList>
    </citation>
    <scope>NUCLEOTIDE SEQUENCE</scope>
    <source>
        <strain evidence="3">K2</strain>
    </source>
</reference>
<organism evidence="3 4">
    <name type="scientific">Acropora cervicornis</name>
    <name type="common">Staghorn coral</name>
    <dbReference type="NCBI Taxonomy" id="6130"/>
    <lineage>
        <taxon>Eukaryota</taxon>
        <taxon>Metazoa</taxon>
        <taxon>Cnidaria</taxon>
        <taxon>Anthozoa</taxon>
        <taxon>Hexacorallia</taxon>
        <taxon>Scleractinia</taxon>
        <taxon>Astrocoeniina</taxon>
        <taxon>Acroporidae</taxon>
        <taxon>Acropora</taxon>
    </lineage>
</organism>
<name>A0AAD9V088_ACRCE</name>
<evidence type="ECO:0000256" key="1">
    <source>
        <dbReference type="ARBA" id="ARBA00022801"/>
    </source>
</evidence>
<gene>
    <name evidence="3" type="ORF">P5673_021419</name>
</gene>
<feature type="domain" description="Alpha/beta hydrolase fold-3" evidence="2">
    <location>
        <begin position="325"/>
        <end position="510"/>
    </location>
</feature>
<evidence type="ECO:0000259" key="2">
    <source>
        <dbReference type="Pfam" id="PF07859"/>
    </source>
</evidence>
<dbReference type="Gene3D" id="3.40.50.1820">
    <property type="entry name" value="alpha/beta hydrolase"/>
    <property type="match status" value="2"/>
</dbReference>
<dbReference type="Pfam" id="PF07859">
    <property type="entry name" value="Abhydrolase_3"/>
    <property type="match status" value="2"/>
</dbReference>
<reference evidence="3" key="1">
    <citation type="journal article" date="2023" name="G3 (Bethesda)">
        <title>Whole genome assembly and annotation of the endangered Caribbean coral Acropora cervicornis.</title>
        <authorList>
            <person name="Selwyn J.D."/>
            <person name="Vollmer S.V."/>
        </authorList>
    </citation>
    <scope>NUCLEOTIDE SEQUENCE</scope>
    <source>
        <strain evidence="3">K2</strain>
    </source>
</reference>
<dbReference type="EMBL" id="JARQWQ010000055">
    <property type="protein sequence ID" value="KAK2556519.1"/>
    <property type="molecule type" value="Genomic_DNA"/>
</dbReference>
<dbReference type="InterPro" id="IPR013094">
    <property type="entry name" value="AB_hydrolase_3"/>
</dbReference>